<evidence type="ECO:0000313" key="1">
    <source>
        <dbReference type="EMBL" id="KAJ2976715.1"/>
    </source>
</evidence>
<organism evidence="1 2">
    <name type="scientific">Trametes sanguinea</name>
    <dbReference type="NCBI Taxonomy" id="158606"/>
    <lineage>
        <taxon>Eukaryota</taxon>
        <taxon>Fungi</taxon>
        <taxon>Dikarya</taxon>
        <taxon>Basidiomycota</taxon>
        <taxon>Agaricomycotina</taxon>
        <taxon>Agaricomycetes</taxon>
        <taxon>Polyporales</taxon>
        <taxon>Polyporaceae</taxon>
        <taxon>Trametes</taxon>
    </lineage>
</organism>
<gene>
    <name evidence="1" type="ORF">NUW54_g11523</name>
</gene>
<keyword evidence="2" id="KW-1185">Reference proteome</keyword>
<name>A0ACC1NBN0_9APHY</name>
<accession>A0ACC1NBN0</accession>
<protein>
    <submittedName>
        <fullName evidence="1">Uncharacterized protein</fullName>
    </submittedName>
</protein>
<reference evidence="1" key="1">
    <citation type="submission" date="2022-08" db="EMBL/GenBank/DDBJ databases">
        <title>Genome Sequence of Pycnoporus sanguineus.</title>
        <authorList>
            <person name="Buettner E."/>
        </authorList>
    </citation>
    <scope>NUCLEOTIDE SEQUENCE</scope>
    <source>
        <strain evidence="1">CG-C14</strain>
    </source>
</reference>
<comment type="caution">
    <text evidence="1">The sequence shown here is derived from an EMBL/GenBank/DDBJ whole genome shotgun (WGS) entry which is preliminary data.</text>
</comment>
<proteinExistence type="predicted"/>
<dbReference type="EMBL" id="JANSHE010004529">
    <property type="protein sequence ID" value="KAJ2976715.1"/>
    <property type="molecule type" value="Genomic_DNA"/>
</dbReference>
<dbReference type="Proteomes" id="UP001144978">
    <property type="component" value="Unassembled WGS sequence"/>
</dbReference>
<evidence type="ECO:0000313" key="2">
    <source>
        <dbReference type="Proteomes" id="UP001144978"/>
    </source>
</evidence>
<sequence length="87" mass="9380">MHEFNQSLRYDKRMYAADIAGSIAYAKALAALDAHERQLSIEIAKGSPGGFTEIVRRSGDRRSSRRSGGSGSTVWSAGMSKGEGEDD</sequence>